<keyword evidence="4" id="KW-1185">Reference proteome</keyword>
<dbReference type="OMA" id="LMCATEP"/>
<proteinExistence type="inferred from homology"/>
<evidence type="ECO:0000256" key="2">
    <source>
        <dbReference type="ARBA" id="ARBA00023002"/>
    </source>
</evidence>
<evidence type="ECO:0000313" key="3">
    <source>
        <dbReference type="EMBL" id="EMR67115.1"/>
    </source>
</evidence>
<dbReference type="AlphaFoldDB" id="M7TK97"/>
<gene>
    <name evidence="3" type="ORF">UCREL1_5894</name>
</gene>
<accession>M7TK97</accession>
<sequence>MAPTHGLNFDVEKDIPNLEGKVIFITGGTAGLGKACVETLATHTPAHIYFTGRNPTSAEELVEKVRNKSPSVGLTFLQMDMTSLASVKEACAKFSHDRLDILMCNAGIMDKPPGLSKDGYEIHFAINHLAHAMVIQQLLPVLLKTAEVPGSDVRLVFLTSTGWMFHPKGGFTFSTLQTTQEAFLAKNSRYGQSKLANAMYPAELLWAAAGARRDELVNGAFYMPVGVLSNDKLDKTAKDEKIAAELWK</sequence>
<dbReference type="Pfam" id="PF00106">
    <property type="entry name" value="adh_short"/>
    <property type="match status" value="1"/>
</dbReference>
<dbReference type="EMBL" id="KB706518">
    <property type="protein sequence ID" value="EMR67115.1"/>
    <property type="molecule type" value="Genomic_DNA"/>
</dbReference>
<dbReference type="Gene3D" id="3.40.50.720">
    <property type="entry name" value="NAD(P)-binding Rossmann-like Domain"/>
    <property type="match status" value="1"/>
</dbReference>
<dbReference type="SUPFAM" id="SSF51735">
    <property type="entry name" value="NAD(P)-binding Rossmann-fold domains"/>
    <property type="match status" value="1"/>
</dbReference>
<name>M7TK97_EUTLA</name>
<organism evidence="3 4">
    <name type="scientific">Eutypa lata (strain UCR-EL1)</name>
    <name type="common">Grapevine dieback disease fungus</name>
    <name type="synonym">Eutypa armeniacae</name>
    <dbReference type="NCBI Taxonomy" id="1287681"/>
    <lineage>
        <taxon>Eukaryota</taxon>
        <taxon>Fungi</taxon>
        <taxon>Dikarya</taxon>
        <taxon>Ascomycota</taxon>
        <taxon>Pezizomycotina</taxon>
        <taxon>Sordariomycetes</taxon>
        <taxon>Xylariomycetidae</taxon>
        <taxon>Xylariales</taxon>
        <taxon>Diatrypaceae</taxon>
        <taxon>Eutypa</taxon>
    </lineage>
</organism>
<protein>
    <submittedName>
        <fullName evidence="3">Putative short-chain dehydrogenase reductase family protein</fullName>
    </submittedName>
</protein>
<dbReference type="PRINTS" id="PR00081">
    <property type="entry name" value="GDHRDH"/>
</dbReference>
<evidence type="ECO:0000256" key="1">
    <source>
        <dbReference type="ARBA" id="ARBA00006484"/>
    </source>
</evidence>
<dbReference type="PANTHER" id="PTHR24320">
    <property type="entry name" value="RETINOL DEHYDROGENASE"/>
    <property type="match status" value="1"/>
</dbReference>
<dbReference type="PANTHER" id="PTHR24320:SF154">
    <property type="entry name" value="OXIDOREDUCTASE, SHORT-CHAIN DEHYDROGENASE_REDUCTASE FAMILY (AFU_ORTHOLOGUE AFUA_2G04560)"/>
    <property type="match status" value="1"/>
</dbReference>
<dbReference type="InterPro" id="IPR036291">
    <property type="entry name" value="NAD(P)-bd_dom_sf"/>
</dbReference>
<keyword evidence="2" id="KW-0560">Oxidoreductase</keyword>
<dbReference type="Proteomes" id="UP000012174">
    <property type="component" value="Unassembled WGS sequence"/>
</dbReference>
<dbReference type="InterPro" id="IPR002347">
    <property type="entry name" value="SDR_fam"/>
</dbReference>
<dbReference type="STRING" id="1287681.M7TK97"/>
<reference evidence="4" key="1">
    <citation type="journal article" date="2013" name="Genome Announc.">
        <title>Draft genome sequence of the grapevine dieback fungus Eutypa lata UCR-EL1.</title>
        <authorList>
            <person name="Blanco-Ulate B."/>
            <person name="Rolshausen P.E."/>
            <person name="Cantu D."/>
        </authorList>
    </citation>
    <scope>NUCLEOTIDE SEQUENCE [LARGE SCALE GENOMIC DNA]</scope>
    <source>
        <strain evidence="4">UCR-EL1</strain>
    </source>
</reference>
<dbReference type="HOGENOM" id="CLU_010194_44_6_1"/>
<evidence type="ECO:0000313" key="4">
    <source>
        <dbReference type="Proteomes" id="UP000012174"/>
    </source>
</evidence>
<dbReference type="GO" id="GO:0016491">
    <property type="term" value="F:oxidoreductase activity"/>
    <property type="evidence" value="ECO:0007669"/>
    <property type="project" value="UniProtKB-KW"/>
</dbReference>
<dbReference type="KEGG" id="ela:UCREL1_5894"/>
<dbReference type="OrthoDB" id="191139at2759"/>
<comment type="similarity">
    <text evidence="1">Belongs to the short-chain dehydrogenases/reductases (SDR) family.</text>
</comment>
<dbReference type="eggNOG" id="KOG1208">
    <property type="taxonomic scope" value="Eukaryota"/>
</dbReference>